<evidence type="ECO:0000313" key="10">
    <source>
        <dbReference type="EMBL" id="AMN16438.1"/>
    </source>
</evidence>
<reference evidence="3" key="2">
    <citation type="journal article" date="2016" name="Genome Announc.">
        <title>Complete Genome Sequences of Seven Helicoverpa armigera SNPV-AC53-Derived Strains.</title>
        <authorList>
            <person name="Noune C."/>
            <person name="Hauxwell C."/>
        </authorList>
    </citation>
    <scope>NUCLEOTIDE SEQUENCE</scope>
    <source>
        <strain evidence="3">AC53C3</strain>
        <strain evidence="4">AC53C5</strain>
        <strain evidence="5">AC53C6</strain>
        <strain evidence="6">AC53C9</strain>
        <strain evidence="7">AC53T2</strain>
        <strain evidence="10">AC53T5</strain>
    </source>
</reference>
<evidence type="ECO:0000313" key="6">
    <source>
        <dbReference type="EMBL" id="AMN15886.1"/>
    </source>
</evidence>
<dbReference type="EMBL" id="KU738899">
    <property type="protein sequence ID" value="AMN15748.1"/>
    <property type="molecule type" value="Genomic_DNA"/>
</dbReference>
<dbReference type="EMBL" id="KJ909666">
    <property type="protein sequence ID" value="AIG63160.1"/>
    <property type="molecule type" value="Genomic_DNA"/>
</dbReference>
<name>A0A075TP45_9ABAC</name>
<evidence type="ECO:0000313" key="8">
    <source>
        <dbReference type="EMBL" id="AMN16162.1"/>
    </source>
</evidence>
<dbReference type="EMBL" id="KU738898">
    <property type="protein sequence ID" value="AMN15610.1"/>
    <property type="molecule type" value="Genomic_DNA"/>
</dbReference>
<evidence type="ECO:0000313" key="5">
    <source>
        <dbReference type="EMBL" id="AMN15748.1"/>
    </source>
</evidence>
<dbReference type="EMBL" id="KU738900">
    <property type="protein sequence ID" value="AMN15886.1"/>
    <property type="molecule type" value="Genomic_DNA"/>
</dbReference>
<proteinExistence type="predicted"/>
<dbReference type="EMBL" id="KU738901">
    <property type="protein sequence ID" value="AMN16024.1"/>
    <property type="molecule type" value="Genomic_DNA"/>
</dbReference>
<dbReference type="EMBL" id="KU738902">
    <property type="protein sequence ID" value="AMN16162.1"/>
    <property type="molecule type" value="Genomic_DNA"/>
</dbReference>
<evidence type="ECO:0000313" key="2">
    <source>
        <dbReference type="EMBL" id="AIG63160.1"/>
    </source>
</evidence>
<reference evidence="2" key="1">
    <citation type="journal article" date="2015" name="Genome Announc.">
        <title>Complete Genome Sequences of Helicoverpa armigera Single Nucleopolyhedrovirus Strains AC53 and H25EA1 from Australia.</title>
        <authorList>
            <person name="Noune C."/>
            <person name="Hauxwell C."/>
        </authorList>
    </citation>
    <scope>NUCLEOTIDE SEQUENCE</scope>
    <source>
        <strain evidence="2">AC53</strain>
    </source>
</reference>
<sequence>MQSNNNINGFYNASRVALKSTTLHDGNMPVQQYTSVIQSRNVRPVCYDSNPTSRQKRLKLHKKCHNKENIQ</sequence>
<accession>A0A075TP45</accession>
<protein>
    <submittedName>
        <fullName evidence="2">ORF119</fullName>
    </submittedName>
</protein>
<dbReference type="InterPro" id="IPR009289">
    <property type="entry name" value="Baculo_8kDa"/>
</dbReference>
<dbReference type="Pfam" id="PF06096">
    <property type="entry name" value="Baculo_8kDa"/>
    <property type="match status" value="1"/>
</dbReference>
<dbReference type="EMBL" id="KU738903">
    <property type="protein sequence ID" value="AMN16299.1"/>
    <property type="molecule type" value="Genomic_DNA"/>
</dbReference>
<organism evidence="2">
    <name type="scientific">Helicoverpa SNPV AC53</name>
    <dbReference type="NCBI Taxonomy" id="1569367"/>
    <lineage>
        <taxon>Viruses</taxon>
        <taxon>Viruses incertae sedis</taxon>
        <taxon>Naldaviricetes</taxon>
        <taxon>Lefavirales</taxon>
        <taxon>Baculoviridae</taxon>
        <taxon>Alphabaculovirus</taxon>
        <taxon>Alphabaculovirus helarmigerae</taxon>
    </lineage>
</organism>
<gene>
    <name evidence="2" type="ORF">HaSNPV-AC53_119</name>
</gene>
<feature type="compositionally biased region" description="Basic residues" evidence="1">
    <location>
        <begin position="54"/>
        <end position="65"/>
    </location>
</feature>
<evidence type="ECO:0000313" key="3">
    <source>
        <dbReference type="EMBL" id="AMN15472.1"/>
    </source>
</evidence>
<evidence type="ECO:0000313" key="9">
    <source>
        <dbReference type="EMBL" id="AMN16299.1"/>
    </source>
</evidence>
<evidence type="ECO:0000313" key="4">
    <source>
        <dbReference type="EMBL" id="AMN15610.1"/>
    </source>
</evidence>
<reference evidence="2" key="3">
    <citation type="submission" date="2016-08" db="EMBL/GenBank/DDBJ databases">
        <authorList>
            <person name="Seilhamer J.J."/>
        </authorList>
    </citation>
    <scope>NUCLEOTIDE SEQUENCE</scope>
    <source>
        <strain evidence="2">AC53</strain>
        <strain evidence="8">AC53T4.1</strain>
        <strain evidence="9">AC53T4.2</strain>
    </source>
</reference>
<dbReference type="EMBL" id="KU738904">
    <property type="protein sequence ID" value="AMN16438.1"/>
    <property type="molecule type" value="Genomic_DNA"/>
</dbReference>
<feature type="region of interest" description="Disordered" evidence="1">
    <location>
        <begin position="47"/>
        <end position="71"/>
    </location>
</feature>
<dbReference type="EMBL" id="KU738897">
    <property type="protein sequence ID" value="AMN15472.1"/>
    <property type="molecule type" value="Genomic_DNA"/>
</dbReference>
<evidence type="ECO:0000313" key="7">
    <source>
        <dbReference type="EMBL" id="AMN16024.1"/>
    </source>
</evidence>
<evidence type="ECO:0000256" key="1">
    <source>
        <dbReference type="SAM" id="MobiDB-lite"/>
    </source>
</evidence>